<dbReference type="Proteomes" id="UP001595871">
    <property type="component" value="Unassembled WGS sequence"/>
</dbReference>
<keyword evidence="2" id="KW-0732">Signal</keyword>
<name>A0ABV8NC89_9ACTN</name>
<dbReference type="RefSeq" id="WP_234460783.1">
    <property type="nucleotide sequence ID" value="NZ_BAAAYA010000008.1"/>
</dbReference>
<gene>
    <name evidence="3" type="ORF">ACFO3R_24765</name>
</gene>
<comment type="caution">
    <text evidence="3">The sequence shown here is derived from an EMBL/GenBank/DDBJ whole genome shotgun (WGS) entry which is preliminary data.</text>
</comment>
<evidence type="ECO:0000313" key="4">
    <source>
        <dbReference type="Proteomes" id="UP001595871"/>
    </source>
</evidence>
<feature type="signal peptide" evidence="2">
    <location>
        <begin position="1"/>
        <end position="24"/>
    </location>
</feature>
<dbReference type="EMBL" id="JBHSCF010000043">
    <property type="protein sequence ID" value="MFC4189574.1"/>
    <property type="molecule type" value="Genomic_DNA"/>
</dbReference>
<evidence type="ECO:0000256" key="2">
    <source>
        <dbReference type="SAM" id="SignalP"/>
    </source>
</evidence>
<reference evidence="4" key="1">
    <citation type="journal article" date="2019" name="Int. J. Syst. Evol. Microbiol.">
        <title>The Global Catalogue of Microorganisms (GCM) 10K type strain sequencing project: providing services to taxonomists for standard genome sequencing and annotation.</title>
        <authorList>
            <consortium name="The Broad Institute Genomics Platform"/>
            <consortium name="The Broad Institute Genome Sequencing Center for Infectious Disease"/>
            <person name="Wu L."/>
            <person name="Ma J."/>
        </authorList>
    </citation>
    <scope>NUCLEOTIDE SEQUENCE [LARGE SCALE GENOMIC DNA]</scope>
    <source>
        <strain evidence="4">CCM 3243</strain>
    </source>
</reference>
<protein>
    <submittedName>
        <fullName evidence="3">ATP/GTP-binding protein</fullName>
    </submittedName>
</protein>
<evidence type="ECO:0000313" key="3">
    <source>
        <dbReference type="EMBL" id="MFC4189574.1"/>
    </source>
</evidence>
<keyword evidence="4" id="KW-1185">Reference proteome</keyword>
<proteinExistence type="predicted"/>
<feature type="chain" id="PRO_5046438306" evidence="2">
    <location>
        <begin position="25"/>
        <end position="292"/>
    </location>
</feature>
<accession>A0ABV8NC89</accession>
<feature type="compositionally biased region" description="Low complexity" evidence="1">
    <location>
        <begin position="48"/>
        <end position="75"/>
    </location>
</feature>
<organism evidence="3 4">
    <name type="scientific">Streptomyces flavovirens</name>
    <dbReference type="NCBI Taxonomy" id="52258"/>
    <lineage>
        <taxon>Bacteria</taxon>
        <taxon>Bacillati</taxon>
        <taxon>Actinomycetota</taxon>
        <taxon>Actinomycetes</taxon>
        <taxon>Kitasatosporales</taxon>
        <taxon>Streptomycetaceae</taxon>
        <taxon>Streptomyces</taxon>
    </lineage>
</organism>
<sequence>MLSRTATAAAAVVLAVVLVPAAHADGPTVGSDGCRGSMLSVTVCAADGGSSAGSPGSSGSKPAAAAPAATGGDSKAPTDTCSYDLVEPPPPAGHQAWKGHDPGDGGVYKVQCDSGRGGVVFVPKGQDGPAAPTIDPELVARKAAASMRLDGPKVASPRAAGTYVVGMPMWMWATPSPSTFGPATATATAGGVTVTATAKVTRVRWAMGDGTTVTCHGPGTPYAKSRGKTTSPDCGHLYERPSSEQPGGWYQGTATSTWTITWTAPALADGGQFTETRATGFTADVHEVQVLN</sequence>
<feature type="region of interest" description="Disordered" evidence="1">
    <location>
        <begin position="48"/>
        <end position="81"/>
    </location>
</feature>
<evidence type="ECO:0000256" key="1">
    <source>
        <dbReference type="SAM" id="MobiDB-lite"/>
    </source>
</evidence>